<evidence type="ECO:0000256" key="1">
    <source>
        <dbReference type="SAM" id="Coils"/>
    </source>
</evidence>
<keyword evidence="1" id="KW-0175">Coiled coil</keyword>
<feature type="coiled-coil region" evidence="1">
    <location>
        <begin position="85"/>
        <end position="112"/>
    </location>
</feature>
<dbReference type="Gene3D" id="1.10.287.470">
    <property type="entry name" value="Helix hairpin bin"/>
    <property type="match status" value="2"/>
</dbReference>
<accession>A0AB33Z5F9</accession>
<dbReference type="Proteomes" id="UP000015462">
    <property type="component" value="Unassembled WGS sequence"/>
</dbReference>
<gene>
    <name evidence="3" type="ORF">L196_01850</name>
</gene>
<feature type="transmembrane region" description="Helical" evidence="2">
    <location>
        <begin position="20"/>
        <end position="39"/>
    </location>
</feature>
<keyword evidence="2" id="KW-0472">Membrane</keyword>
<dbReference type="AlphaFoldDB" id="A0AB33Z5F9"/>
<keyword evidence="2" id="KW-0812">Transmembrane</keyword>
<proteinExistence type="predicted"/>
<dbReference type="Gene3D" id="2.40.30.170">
    <property type="match status" value="1"/>
</dbReference>
<keyword evidence="4" id="KW-1185">Reference proteome</keyword>
<dbReference type="GO" id="GO:0005886">
    <property type="term" value="C:plasma membrane"/>
    <property type="evidence" value="ECO:0007669"/>
    <property type="project" value="TreeGrafter"/>
</dbReference>
<evidence type="ECO:0000313" key="3">
    <source>
        <dbReference type="EMBL" id="EPD14201.1"/>
    </source>
</evidence>
<comment type="caution">
    <text evidence="3">The sequence shown here is derived from an EMBL/GenBank/DDBJ whole genome shotgun (WGS) entry which is preliminary data.</text>
</comment>
<protein>
    <submittedName>
        <fullName evidence="3">HlyD-family secretion protein, yhiI-like protein</fullName>
    </submittedName>
</protein>
<dbReference type="EMBL" id="ASHL01000001">
    <property type="protein sequence ID" value="EPD14201.1"/>
    <property type="molecule type" value="Genomic_DNA"/>
</dbReference>
<dbReference type="Gene3D" id="2.40.50.100">
    <property type="match status" value="2"/>
</dbReference>
<name>A0AB33Z5F9_9GAMM</name>
<dbReference type="PANTHER" id="PTHR30438:SF2">
    <property type="entry name" value="MEMBRANE PROTEIN"/>
    <property type="match status" value="1"/>
</dbReference>
<keyword evidence="2" id="KW-1133">Transmembrane helix</keyword>
<sequence>MSNKSSHKPSLKWPVRVRILQALVVTVVIGLAAWLWWLAQAKGLPEGFAAGNGRIEAVEIDVAAKTAGRVKDILANEGDFVQAGQQLARMDVAVLEAQLREEEAQLRRALIGIETAQSHVTQREAEKRANEALIAQRKAELDAAKKRLIRSQELVLKGAGPVSQQDDDRAAFQAAKAAVSAAEAQAAAAQAAIGRAKSDVIGAEASVEAVRAGIQRIQADIEDSVLKSPRDGRIQYRVAQPGEVLSPGGVVLNMVDLADVYMTFFLPTEQAGRVALGAEARLVLDAALQYVVPAKISFVADVAQFTPKAVETEEERQKLMFRIKAQIDPQLLRKHLYQVKTGLPGMAYVRLDSQAGWPPELQVKLPK</sequence>
<organism evidence="3 4">
    <name type="scientific">Cycloclasticus pugetii</name>
    <dbReference type="NCBI Taxonomy" id="34068"/>
    <lineage>
        <taxon>Bacteria</taxon>
        <taxon>Pseudomonadati</taxon>
        <taxon>Pseudomonadota</taxon>
        <taxon>Gammaproteobacteria</taxon>
        <taxon>Thiotrichales</taxon>
        <taxon>Piscirickettsiaceae</taxon>
        <taxon>Cycloclasticus</taxon>
    </lineage>
</organism>
<dbReference type="SUPFAM" id="SSF111369">
    <property type="entry name" value="HlyD-like secretion proteins"/>
    <property type="match status" value="2"/>
</dbReference>
<reference evidence="3 4" key="1">
    <citation type="journal article" date="2013" name="Genome Announc.">
        <title>Genome Sequence of the Pyrene- and Fluoranthene-Degrading Bacterium Cycloclasticus sp. Strain PY97M.</title>
        <authorList>
            <person name="Cui Z."/>
            <person name="Xu G."/>
            <person name="Li Q."/>
            <person name="Gao W."/>
            <person name="Zheng L."/>
        </authorList>
    </citation>
    <scope>NUCLEOTIDE SEQUENCE [LARGE SCALE GENOMIC DNA]</scope>
    <source>
        <strain evidence="3 4">PY97M</strain>
    </source>
</reference>
<dbReference type="RefSeq" id="WP_016389743.1">
    <property type="nucleotide sequence ID" value="NZ_JBLHXE010000001.1"/>
</dbReference>
<evidence type="ECO:0000313" key="4">
    <source>
        <dbReference type="Proteomes" id="UP000015462"/>
    </source>
</evidence>
<dbReference type="PANTHER" id="PTHR30438">
    <property type="entry name" value="36 KDA ANTIGEN-RELATED"/>
    <property type="match status" value="1"/>
</dbReference>
<evidence type="ECO:0000256" key="2">
    <source>
        <dbReference type="SAM" id="Phobius"/>
    </source>
</evidence>